<dbReference type="AlphaFoldDB" id="A0AAV5GBB1"/>
<dbReference type="InterPro" id="IPR036388">
    <property type="entry name" value="WH-like_DNA-bd_sf"/>
</dbReference>
<dbReference type="PANTHER" id="PTHR43537:SF5">
    <property type="entry name" value="UXU OPERON TRANSCRIPTIONAL REGULATOR"/>
    <property type="match status" value="1"/>
</dbReference>
<evidence type="ECO:0000256" key="3">
    <source>
        <dbReference type="ARBA" id="ARBA00023163"/>
    </source>
</evidence>
<dbReference type="InterPro" id="IPR036390">
    <property type="entry name" value="WH_DNA-bd_sf"/>
</dbReference>
<dbReference type="Gene3D" id="1.20.120.530">
    <property type="entry name" value="GntR ligand-binding domain-like"/>
    <property type="match status" value="1"/>
</dbReference>
<dbReference type="Pfam" id="PF00392">
    <property type="entry name" value="GntR"/>
    <property type="match status" value="1"/>
</dbReference>
<feature type="region of interest" description="Disordered" evidence="4">
    <location>
        <begin position="23"/>
        <end position="46"/>
    </location>
</feature>
<keyword evidence="1" id="KW-0805">Transcription regulation</keyword>
<dbReference type="CDD" id="cd07377">
    <property type="entry name" value="WHTH_GntR"/>
    <property type="match status" value="1"/>
</dbReference>
<feature type="compositionally biased region" description="Polar residues" evidence="4">
    <location>
        <begin position="25"/>
        <end position="35"/>
    </location>
</feature>
<dbReference type="SUPFAM" id="SSF48008">
    <property type="entry name" value="GntR ligand-binding domain-like"/>
    <property type="match status" value="1"/>
</dbReference>
<keyword evidence="3" id="KW-0804">Transcription</keyword>
<dbReference type="EMBL" id="BQKK01000005">
    <property type="protein sequence ID" value="GJN43595.1"/>
    <property type="molecule type" value="Genomic_DNA"/>
</dbReference>
<dbReference type="GO" id="GO:0003677">
    <property type="term" value="F:DNA binding"/>
    <property type="evidence" value="ECO:0007669"/>
    <property type="project" value="UniProtKB-KW"/>
</dbReference>
<dbReference type="Proteomes" id="UP001054925">
    <property type="component" value="Unassembled WGS sequence"/>
</dbReference>
<dbReference type="RefSeq" id="WP_236163959.1">
    <property type="nucleotide sequence ID" value="NZ_BQKK01000005.1"/>
</dbReference>
<gene>
    <name evidence="6" type="ORF">CAT723_20740</name>
</gene>
<dbReference type="Gene3D" id="1.10.10.10">
    <property type="entry name" value="Winged helix-like DNA-binding domain superfamily/Winged helix DNA-binding domain"/>
    <property type="match status" value="1"/>
</dbReference>
<dbReference type="InterPro" id="IPR011711">
    <property type="entry name" value="GntR_C"/>
</dbReference>
<evidence type="ECO:0000259" key="5">
    <source>
        <dbReference type="PROSITE" id="PS50949"/>
    </source>
</evidence>
<feature type="domain" description="HTH gntR-type" evidence="5">
    <location>
        <begin position="48"/>
        <end position="116"/>
    </location>
</feature>
<keyword evidence="2" id="KW-0238">DNA-binding</keyword>
<dbReference type="InterPro" id="IPR000524">
    <property type="entry name" value="Tscrpt_reg_HTH_GntR"/>
</dbReference>
<dbReference type="PRINTS" id="PR00035">
    <property type="entry name" value="HTHGNTR"/>
</dbReference>
<protein>
    <submittedName>
        <fullName evidence="6">Transcriptional regulator</fullName>
    </submittedName>
</protein>
<dbReference type="SMART" id="SM00345">
    <property type="entry name" value="HTH_GNTR"/>
    <property type="match status" value="1"/>
</dbReference>
<organism evidence="6 7">
    <name type="scientific">Corynebacterium ammoniagenes</name>
    <name type="common">Brevibacterium ammoniagenes</name>
    <dbReference type="NCBI Taxonomy" id="1697"/>
    <lineage>
        <taxon>Bacteria</taxon>
        <taxon>Bacillati</taxon>
        <taxon>Actinomycetota</taxon>
        <taxon>Actinomycetes</taxon>
        <taxon>Mycobacteriales</taxon>
        <taxon>Corynebacteriaceae</taxon>
        <taxon>Corynebacterium</taxon>
    </lineage>
</organism>
<reference evidence="6" key="1">
    <citation type="submission" date="2021-12" db="EMBL/GenBank/DDBJ databases">
        <title>Draft genome sequence of Corynebacterium ammoniagenes strain T-723.</title>
        <authorList>
            <person name="Matsuzawa M."/>
            <person name="Hiratani M."/>
            <person name="Abe I."/>
            <person name="Tsuji Y."/>
            <person name="Nakamura J."/>
        </authorList>
    </citation>
    <scope>NUCLEOTIDE SEQUENCE</scope>
    <source>
        <strain evidence="6">T-723</strain>
    </source>
</reference>
<name>A0AAV5GBB1_CORAM</name>
<accession>A0AAV5GBB1</accession>
<proteinExistence type="predicted"/>
<dbReference type="SUPFAM" id="SSF46785">
    <property type="entry name" value="Winged helix' DNA-binding domain"/>
    <property type="match status" value="1"/>
</dbReference>
<dbReference type="SMART" id="SM00895">
    <property type="entry name" value="FCD"/>
    <property type="match status" value="1"/>
</dbReference>
<dbReference type="Pfam" id="PF07729">
    <property type="entry name" value="FCD"/>
    <property type="match status" value="1"/>
</dbReference>
<comment type="caution">
    <text evidence="6">The sequence shown here is derived from an EMBL/GenBank/DDBJ whole genome shotgun (WGS) entry which is preliminary data.</text>
</comment>
<dbReference type="InterPro" id="IPR008920">
    <property type="entry name" value="TF_FadR/GntR_C"/>
</dbReference>
<evidence type="ECO:0000256" key="2">
    <source>
        <dbReference type="ARBA" id="ARBA00023125"/>
    </source>
</evidence>
<dbReference type="GO" id="GO:0003700">
    <property type="term" value="F:DNA-binding transcription factor activity"/>
    <property type="evidence" value="ECO:0007669"/>
    <property type="project" value="InterPro"/>
</dbReference>
<evidence type="ECO:0000256" key="4">
    <source>
        <dbReference type="SAM" id="MobiDB-lite"/>
    </source>
</evidence>
<evidence type="ECO:0000313" key="7">
    <source>
        <dbReference type="Proteomes" id="UP001054925"/>
    </source>
</evidence>
<evidence type="ECO:0000313" key="6">
    <source>
        <dbReference type="EMBL" id="GJN43595.1"/>
    </source>
</evidence>
<evidence type="ECO:0000256" key="1">
    <source>
        <dbReference type="ARBA" id="ARBA00023015"/>
    </source>
</evidence>
<sequence length="268" mass="28519">MSDISVHTECVIAVFIPQEIEGTMTHPNSAGSDTAGTPAGGFTPLPPLSRTDSVIQAIKGYIVSHKLNPGDPLPSENQLCQELQGSRSAVREAISQLQALDIVRVERGKGSFVGNLSLAPLAETILLRASLEPGSLNTLRDVVEVRKMLDIGSAGAIVSALKGSTNPALSAVVTAMEKKAQAGEPFLDEDNAFHQQLYTHTSALLSQLGTTLWSIHMQALSSADVRTDKLEDTARAHRKMLTAAEAGDLETYLEAVDEHYAPLLNSLA</sequence>
<dbReference type="PROSITE" id="PS50949">
    <property type="entry name" value="HTH_GNTR"/>
    <property type="match status" value="1"/>
</dbReference>
<dbReference type="PANTHER" id="PTHR43537">
    <property type="entry name" value="TRANSCRIPTIONAL REGULATOR, GNTR FAMILY"/>
    <property type="match status" value="1"/>
</dbReference>